<gene>
    <name evidence="2" type="ORF">ACFHYO_09240</name>
</gene>
<dbReference type="InterPro" id="IPR029069">
    <property type="entry name" value="HotDog_dom_sf"/>
</dbReference>
<reference evidence="2 3" key="1">
    <citation type="submission" date="2024-09" db="EMBL/GenBank/DDBJ databases">
        <authorList>
            <person name="Sun Q."/>
            <person name="Mori K."/>
        </authorList>
    </citation>
    <scope>NUCLEOTIDE SEQUENCE [LARGE SCALE GENOMIC DNA]</scope>
    <source>
        <strain evidence="2 3">KCTC 42086</strain>
    </source>
</reference>
<evidence type="ECO:0000259" key="1">
    <source>
        <dbReference type="Pfam" id="PF13452"/>
    </source>
</evidence>
<dbReference type="PANTHER" id="PTHR28152:SF1">
    <property type="entry name" value="HYDROXYACYL-THIOESTER DEHYDRATASE TYPE 2, MITOCHONDRIAL"/>
    <property type="match status" value="1"/>
</dbReference>
<evidence type="ECO:0000313" key="2">
    <source>
        <dbReference type="EMBL" id="MFC0812295.1"/>
    </source>
</evidence>
<dbReference type="RefSeq" id="WP_394319915.1">
    <property type="nucleotide sequence ID" value="NZ_JBHMQU010000040.1"/>
</dbReference>
<comment type="caution">
    <text evidence="2">The sequence shown here is derived from an EMBL/GenBank/DDBJ whole genome shotgun (WGS) entry which is preliminary data.</text>
</comment>
<dbReference type="Proteomes" id="UP001589920">
    <property type="component" value="Unassembled WGS sequence"/>
</dbReference>
<proteinExistence type="predicted"/>
<name>A0ABV6T4W6_9RHOB</name>
<dbReference type="InterPro" id="IPR052741">
    <property type="entry name" value="Mitochondrial_HTD2"/>
</dbReference>
<protein>
    <submittedName>
        <fullName evidence="2">MaoC family dehydratase N-terminal domain-containing protein</fullName>
    </submittedName>
</protein>
<dbReference type="PANTHER" id="PTHR28152">
    <property type="entry name" value="HYDROXYACYL-THIOESTER DEHYDRATASE TYPE 2, MITOCHONDRIAL"/>
    <property type="match status" value="1"/>
</dbReference>
<evidence type="ECO:0000313" key="3">
    <source>
        <dbReference type="Proteomes" id="UP001589920"/>
    </source>
</evidence>
<feature type="domain" description="FAS1-like dehydratase" evidence="1">
    <location>
        <begin position="72"/>
        <end position="131"/>
    </location>
</feature>
<dbReference type="Pfam" id="PF13452">
    <property type="entry name" value="FAS1_DH_region"/>
    <property type="match status" value="1"/>
</dbReference>
<accession>A0ABV6T4W6</accession>
<sequence>MTRLTDWIGRTETATETLRPFPADALAATLDRDESYPEGAALPDLWHWLYFLPLHRLSESGRDGHAARGGFLPPVPLPRRMWAGSRFRFHAPLRVGAQATKRSTILKVEEKQGRSGPLCFVTVGHELIDGDTLCIAEEHDIVYREDPAPGAPAPAPQPAPEGSAFHRVISPDPVLLFRYSALTFNGHRIHYDQPYATGVEGYPGLVVHGPLLATLLMDLLRRQDMGRVTGFAFRALATITDTADFAVHGARQPDGSVRLWARRADGALAMDATATLESP</sequence>
<dbReference type="EMBL" id="JBHMQU010000040">
    <property type="protein sequence ID" value="MFC0812295.1"/>
    <property type="molecule type" value="Genomic_DNA"/>
</dbReference>
<dbReference type="SUPFAM" id="SSF54637">
    <property type="entry name" value="Thioesterase/thiol ester dehydrase-isomerase"/>
    <property type="match status" value="2"/>
</dbReference>
<keyword evidence="3" id="KW-1185">Reference proteome</keyword>
<organism evidence="2 3">
    <name type="scientific">Paracoccus panacisoli</name>
    <dbReference type="NCBI Taxonomy" id="1510163"/>
    <lineage>
        <taxon>Bacteria</taxon>
        <taxon>Pseudomonadati</taxon>
        <taxon>Pseudomonadota</taxon>
        <taxon>Alphaproteobacteria</taxon>
        <taxon>Rhodobacterales</taxon>
        <taxon>Paracoccaceae</taxon>
        <taxon>Paracoccus</taxon>
    </lineage>
</organism>
<dbReference type="InterPro" id="IPR039569">
    <property type="entry name" value="FAS1-like_DH_region"/>
</dbReference>
<dbReference type="Gene3D" id="3.10.129.10">
    <property type="entry name" value="Hotdog Thioesterase"/>
    <property type="match status" value="1"/>
</dbReference>